<name>B4J8L4_DROGR</name>
<evidence type="ECO:0000256" key="4">
    <source>
        <dbReference type="SAM" id="SignalP"/>
    </source>
</evidence>
<dbReference type="AlphaFoldDB" id="B4J8L4"/>
<sequence>MAMSYRVIYFDGSPFVICLCLLLVIFGRYCGAADPSDGLTTLTTTSTSVAPLAALPALVQSPTHSCVNWTAAPEAADGNCTRSTGTGLIQCYGGMNNLAVLNSKLGKVFPAQQMLLCGWPKVDFNPLGELLKFPKLRSLTIEYSGFIKFALDFPDMNQLQAINISWTNLSHISARTFKRLHALQVLDLRWNQLIQLDGPLILPRSFQQLYLAGNPWNCTRNFKWILLQPEKGRLVADREELICTDRKYKERQMILVMHYKVVLRRECQSHVDLLNCTCLMHHIIPKSYIPLYTVNCSHLQFYSLPAYLPPNTTSLYITDNQISDINPLRDNPHYKHVVDVQLENNRISNIDVLEDTYWLENFRLLNLHGNQLQKLQVYALDNALNDNLNVNLLLLSKNPWHCTCKFGMRLRELLTKYKDIVRDARNVTCTYMQGDEMRRAQVLSLTRHDMCNITVEDDMRIHPIDWLNCVLASLIFLILGKLAYDYYFYRFHGRVPWIVMNMP</sequence>
<dbReference type="GO" id="GO:0005886">
    <property type="term" value="C:plasma membrane"/>
    <property type="evidence" value="ECO:0007669"/>
    <property type="project" value="TreeGrafter"/>
</dbReference>
<evidence type="ECO:0000313" key="5">
    <source>
        <dbReference type="EMBL" id="EDW01281.1"/>
    </source>
</evidence>
<dbReference type="PANTHER" id="PTHR24369:SF210">
    <property type="entry name" value="CHAOPTIN-RELATED"/>
    <property type="match status" value="1"/>
</dbReference>
<dbReference type="InterPro" id="IPR003591">
    <property type="entry name" value="Leu-rich_rpt_typical-subtyp"/>
</dbReference>
<dbReference type="Pfam" id="PF13855">
    <property type="entry name" value="LRR_8"/>
    <property type="match status" value="1"/>
</dbReference>
<evidence type="ECO:0000256" key="2">
    <source>
        <dbReference type="ARBA" id="ARBA00022729"/>
    </source>
</evidence>
<protein>
    <submittedName>
        <fullName evidence="5">GH20542</fullName>
    </submittedName>
</protein>
<keyword evidence="3" id="KW-0677">Repeat</keyword>
<accession>B4J8L4</accession>
<dbReference type="OMA" id="RNPWHCT"/>
<dbReference type="SMART" id="SM00369">
    <property type="entry name" value="LRR_TYP"/>
    <property type="match status" value="3"/>
</dbReference>
<dbReference type="InterPro" id="IPR001611">
    <property type="entry name" value="Leu-rich_rpt"/>
</dbReference>
<dbReference type="Proteomes" id="UP000001070">
    <property type="component" value="Unassembled WGS sequence"/>
</dbReference>
<evidence type="ECO:0000313" key="6">
    <source>
        <dbReference type="Proteomes" id="UP000001070"/>
    </source>
</evidence>
<dbReference type="PhylomeDB" id="B4J8L4"/>
<dbReference type="KEGG" id="dgr:6559504"/>
<proteinExistence type="predicted"/>
<dbReference type="HOGENOM" id="CLU_028059_0_0_1"/>
<gene>
    <name evidence="5" type="primary">Dgri\GH20542</name>
    <name evidence="5" type="ORF">Dgri_GH20542</name>
</gene>
<dbReference type="SUPFAM" id="SSF52058">
    <property type="entry name" value="L domain-like"/>
    <property type="match status" value="2"/>
</dbReference>
<evidence type="ECO:0000256" key="3">
    <source>
        <dbReference type="ARBA" id="ARBA00022737"/>
    </source>
</evidence>
<keyword evidence="1" id="KW-0433">Leucine-rich repeat</keyword>
<keyword evidence="2 4" id="KW-0732">Signal</keyword>
<dbReference type="Gene3D" id="3.80.10.10">
    <property type="entry name" value="Ribonuclease Inhibitor"/>
    <property type="match status" value="2"/>
</dbReference>
<feature type="chain" id="PRO_5002811761" evidence="4">
    <location>
        <begin position="33"/>
        <end position="503"/>
    </location>
</feature>
<dbReference type="OrthoDB" id="6343311at2759"/>
<dbReference type="InterPro" id="IPR032675">
    <property type="entry name" value="LRR_dom_sf"/>
</dbReference>
<dbReference type="eggNOG" id="KOG0619">
    <property type="taxonomic scope" value="Eukaryota"/>
</dbReference>
<dbReference type="STRING" id="7222.B4J8L4"/>
<dbReference type="InterPro" id="IPR050541">
    <property type="entry name" value="LRR_TM_domain-containing"/>
</dbReference>
<dbReference type="FunCoup" id="B4J8L4">
    <property type="interactions" value="29"/>
</dbReference>
<feature type="signal peptide" evidence="4">
    <location>
        <begin position="1"/>
        <end position="32"/>
    </location>
</feature>
<dbReference type="InParanoid" id="B4J8L4"/>
<reference evidence="5 6" key="1">
    <citation type="journal article" date="2007" name="Nature">
        <title>Evolution of genes and genomes on the Drosophila phylogeny.</title>
        <authorList>
            <consortium name="Drosophila 12 Genomes Consortium"/>
            <person name="Clark A.G."/>
            <person name="Eisen M.B."/>
            <person name="Smith D.R."/>
            <person name="Bergman C.M."/>
            <person name="Oliver B."/>
            <person name="Markow T.A."/>
            <person name="Kaufman T.C."/>
            <person name="Kellis M."/>
            <person name="Gelbart W."/>
            <person name="Iyer V.N."/>
            <person name="Pollard D.A."/>
            <person name="Sackton T.B."/>
            <person name="Larracuente A.M."/>
            <person name="Singh N.D."/>
            <person name="Abad J.P."/>
            <person name="Abt D.N."/>
            <person name="Adryan B."/>
            <person name="Aguade M."/>
            <person name="Akashi H."/>
            <person name="Anderson W.W."/>
            <person name="Aquadro C.F."/>
            <person name="Ardell D.H."/>
            <person name="Arguello R."/>
            <person name="Artieri C.G."/>
            <person name="Barbash D.A."/>
            <person name="Barker D."/>
            <person name="Barsanti P."/>
            <person name="Batterham P."/>
            <person name="Batzoglou S."/>
            <person name="Begun D."/>
            <person name="Bhutkar A."/>
            <person name="Blanco E."/>
            <person name="Bosak S.A."/>
            <person name="Bradley R.K."/>
            <person name="Brand A.D."/>
            <person name="Brent M.R."/>
            <person name="Brooks A.N."/>
            <person name="Brown R.H."/>
            <person name="Butlin R.K."/>
            <person name="Caggese C."/>
            <person name="Calvi B.R."/>
            <person name="Bernardo de Carvalho A."/>
            <person name="Caspi A."/>
            <person name="Castrezana S."/>
            <person name="Celniker S.E."/>
            <person name="Chang J.L."/>
            <person name="Chapple C."/>
            <person name="Chatterji S."/>
            <person name="Chinwalla A."/>
            <person name="Civetta A."/>
            <person name="Clifton S.W."/>
            <person name="Comeron J.M."/>
            <person name="Costello J.C."/>
            <person name="Coyne J.A."/>
            <person name="Daub J."/>
            <person name="David R.G."/>
            <person name="Delcher A.L."/>
            <person name="Delehaunty K."/>
            <person name="Do C.B."/>
            <person name="Ebling H."/>
            <person name="Edwards K."/>
            <person name="Eickbush T."/>
            <person name="Evans J.D."/>
            <person name="Filipski A."/>
            <person name="Findeiss S."/>
            <person name="Freyhult E."/>
            <person name="Fulton L."/>
            <person name="Fulton R."/>
            <person name="Garcia A.C."/>
            <person name="Gardiner A."/>
            <person name="Garfield D.A."/>
            <person name="Garvin B.E."/>
            <person name="Gibson G."/>
            <person name="Gilbert D."/>
            <person name="Gnerre S."/>
            <person name="Godfrey J."/>
            <person name="Good R."/>
            <person name="Gotea V."/>
            <person name="Gravely B."/>
            <person name="Greenberg A.J."/>
            <person name="Griffiths-Jones S."/>
            <person name="Gross S."/>
            <person name="Guigo R."/>
            <person name="Gustafson E.A."/>
            <person name="Haerty W."/>
            <person name="Hahn M.W."/>
            <person name="Halligan D.L."/>
            <person name="Halpern A.L."/>
            <person name="Halter G.M."/>
            <person name="Han M.V."/>
            <person name="Heger A."/>
            <person name="Hillier L."/>
            <person name="Hinrichs A.S."/>
            <person name="Holmes I."/>
            <person name="Hoskins R.A."/>
            <person name="Hubisz M.J."/>
            <person name="Hultmark D."/>
            <person name="Huntley M.A."/>
            <person name="Jaffe D.B."/>
            <person name="Jagadeeshan S."/>
            <person name="Jeck W.R."/>
            <person name="Johnson J."/>
            <person name="Jones C.D."/>
            <person name="Jordan W.C."/>
            <person name="Karpen G.H."/>
            <person name="Kataoka E."/>
            <person name="Keightley P.D."/>
            <person name="Kheradpour P."/>
            <person name="Kirkness E.F."/>
            <person name="Koerich L.B."/>
            <person name="Kristiansen K."/>
            <person name="Kudrna D."/>
            <person name="Kulathinal R.J."/>
            <person name="Kumar S."/>
            <person name="Kwok R."/>
            <person name="Lander E."/>
            <person name="Langley C.H."/>
            <person name="Lapoint R."/>
            <person name="Lazzaro B.P."/>
            <person name="Lee S.J."/>
            <person name="Levesque L."/>
            <person name="Li R."/>
            <person name="Lin C.F."/>
            <person name="Lin M.F."/>
            <person name="Lindblad-Toh K."/>
            <person name="Llopart A."/>
            <person name="Long M."/>
            <person name="Low L."/>
            <person name="Lozovsky E."/>
            <person name="Lu J."/>
            <person name="Luo M."/>
            <person name="Machado C.A."/>
            <person name="Makalowski W."/>
            <person name="Marzo M."/>
            <person name="Matsuda M."/>
            <person name="Matzkin L."/>
            <person name="McAllister B."/>
            <person name="McBride C.S."/>
            <person name="McKernan B."/>
            <person name="McKernan K."/>
            <person name="Mendez-Lago M."/>
            <person name="Minx P."/>
            <person name="Mollenhauer M.U."/>
            <person name="Montooth K."/>
            <person name="Mount S.M."/>
            <person name="Mu X."/>
            <person name="Myers E."/>
            <person name="Negre B."/>
            <person name="Newfeld S."/>
            <person name="Nielsen R."/>
            <person name="Noor M.A."/>
            <person name="O'Grady P."/>
            <person name="Pachter L."/>
            <person name="Papaceit M."/>
            <person name="Parisi M.J."/>
            <person name="Parisi M."/>
            <person name="Parts L."/>
            <person name="Pedersen J.S."/>
            <person name="Pesole G."/>
            <person name="Phillippy A.M."/>
            <person name="Ponting C.P."/>
            <person name="Pop M."/>
            <person name="Porcelli D."/>
            <person name="Powell J.R."/>
            <person name="Prohaska S."/>
            <person name="Pruitt K."/>
            <person name="Puig M."/>
            <person name="Quesneville H."/>
            <person name="Ram K.R."/>
            <person name="Rand D."/>
            <person name="Rasmussen M.D."/>
            <person name="Reed L.K."/>
            <person name="Reenan R."/>
            <person name="Reily A."/>
            <person name="Remington K.A."/>
            <person name="Rieger T.T."/>
            <person name="Ritchie M.G."/>
            <person name="Robin C."/>
            <person name="Rogers Y.H."/>
            <person name="Rohde C."/>
            <person name="Rozas J."/>
            <person name="Rubenfield M.J."/>
            <person name="Ruiz A."/>
            <person name="Russo S."/>
            <person name="Salzberg S.L."/>
            <person name="Sanchez-Gracia A."/>
            <person name="Saranga D.J."/>
            <person name="Sato H."/>
            <person name="Schaeffer S.W."/>
            <person name="Schatz M.C."/>
            <person name="Schlenke T."/>
            <person name="Schwartz R."/>
            <person name="Segarra C."/>
            <person name="Singh R.S."/>
            <person name="Sirot L."/>
            <person name="Sirota M."/>
            <person name="Sisneros N.B."/>
            <person name="Smith C.D."/>
            <person name="Smith T.F."/>
            <person name="Spieth J."/>
            <person name="Stage D.E."/>
            <person name="Stark A."/>
            <person name="Stephan W."/>
            <person name="Strausberg R.L."/>
            <person name="Strempel S."/>
            <person name="Sturgill D."/>
            <person name="Sutton G."/>
            <person name="Sutton G.G."/>
            <person name="Tao W."/>
            <person name="Teichmann S."/>
            <person name="Tobari Y.N."/>
            <person name="Tomimura Y."/>
            <person name="Tsolas J.M."/>
            <person name="Valente V.L."/>
            <person name="Venter E."/>
            <person name="Venter J.C."/>
            <person name="Vicario S."/>
            <person name="Vieira F.G."/>
            <person name="Vilella A.J."/>
            <person name="Villasante A."/>
            <person name="Walenz B."/>
            <person name="Wang J."/>
            <person name="Wasserman M."/>
            <person name="Watts T."/>
            <person name="Wilson D."/>
            <person name="Wilson R.K."/>
            <person name="Wing R.A."/>
            <person name="Wolfner M.F."/>
            <person name="Wong A."/>
            <person name="Wong G.K."/>
            <person name="Wu C.I."/>
            <person name="Wu G."/>
            <person name="Yamamoto D."/>
            <person name="Yang H.P."/>
            <person name="Yang S.P."/>
            <person name="Yorke J.A."/>
            <person name="Yoshida K."/>
            <person name="Zdobnov E."/>
            <person name="Zhang P."/>
            <person name="Zhang Y."/>
            <person name="Zimin A.V."/>
            <person name="Baldwin J."/>
            <person name="Abdouelleil A."/>
            <person name="Abdulkadir J."/>
            <person name="Abebe A."/>
            <person name="Abera B."/>
            <person name="Abreu J."/>
            <person name="Acer S.C."/>
            <person name="Aftuck L."/>
            <person name="Alexander A."/>
            <person name="An P."/>
            <person name="Anderson E."/>
            <person name="Anderson S."/>
            <person name="Arachi H."/>
            <person name="Azer M."/>
            <person name="Bachantsang P."/>
            <person name="Barry A."/>
            <person name="Bayul T."/>
            <person name="Berlin A."/>
            <person name="Bessette D."/>
            <person name="Bloom T."/>
            <person name="Blye J."/>
            <person name="Boguslavskiy L."/>
            <person name="Bonnet C."/>
            <person name="Boukhgalter B."/>
            <person name="Bourzgui I."/>
            <person name="Brown A."/>
            <person name="Cahill P."/>
            <person name="Channer S."/>
            <person name="Cheshatsang Y."/>
            <person name="Chuda L."/>
            <person name="Citroen M."/>
            <person name="Collymore A."/>
            <person name="Cooke P."/>
            <person name="Costello M."/>
            <person name="D'Aco K."/>
            <person name="Daza R."/>
            <person name="De Haan G."/>
            <person name="DeGray S."/>
            <person name="DeMaso C."/>
            <person name="Dhargay N."/>
            <person name="Dooley K."/>
            <person name="Dooley E."/>
            <person name="Doricent M."/>
            <person name="Dorje P."/>
            <person name="Dorjee K."/>
            <person name="Dupes A."/>
            <person name="Elong R."/>
            <person name="Falk J."/>
            <person name="Farina A."/>
            <person name="Faro S."/>
            <person name="Ferguson D."/>
            <person name="Fisher S."/>
            <person name="Foley C.D."/>
            <person name="Franke A."/>
            <person name="Friedrich D."/>
            <person name="Gadbois L."/>
            <person name="Gearin G."/>
            <person name="Gearin C.R."/>
            <person name="Giannoukos G."/>
            <person name="Goode T."/>
            <person name="Graham J."/>
            <person name="Grandbois E."/>
            <person name="Grewal S."/>
            <person name="Gyaltsen K."/>
            <person name="Hafez N."/>
            <person name="Hagos B."/>
            <person name="Hall J."/>
            <person name="Henson C."/>
            <person name="Hollinger A."/>
            <person name="Honan T."/>
            <person name="Huard M.D."/>
            <person name="Hughes L."/>
            <person name="Hurhula B."/>
            <person name="Husby M.E."/>
            <person name="Kamat A."/>
            <person name="Kanga B."/>
            <person name="Kashin S."/>
            <person name="Khazanovich D."/>
            <person name="Kisner P."/>
            <person name="Lance K."/>
            <person name="Lara M."/>
            <person name="Lee W."/>
            <person name="Lennon N."/>
            <person name="Letendre F."/>
            <person name="LeVine R."/>
            <person name="Lipovsky A."/>
            <person name="Liu X."/>
            <person name="Liu J."/>
            <person name="Liu S."/>
            <person name="Lokyitsang T."/>
            <person name="Lokyitsang Y."/>
            <person name="Lubonja R."/>
            <person name="Lui A."/>
            <person name="MacDonald P."/>
            <person name="Magnisalis V."/>
            <person name="Maru K."/>
            <person name="Matthews C."/>
            <person name="McCusker W."/>
            <person name="McDonough S."/>
            <person name="Mehta T."/>
            <person name="Meldrim J."/>
            <person name="Meneus L."/>
            <person name="Mihai O."/>
            <person name="Mihalev A."/>
            <person name="Mihova T."/>
            <person name="Mittelman R."/>
            <person name="Mlenga V."/>
            <person name="Montmayeur A."/>
            <person name="Mulrain L."/>
            <person name="Navidi A."/>
            <person name="Naylor J."/>
            <person name="Negash T."/>
            <person name="Nguyen T."/>
            <person name="Nguyen N."/>
            <person name="Nicol R."/>
            <person name="Norbu C."/>
            <person name="Norbu N."/>
            <person name="Novod N."/>
            <person name="O'Neill B."/>
            <person name="Osman S."/>
            <person name="Markiewicz E."/>
            <person name="Oyono O.L."/>
            <person name="Patti C."/>
            <person name="Phunkhang P."/>
            <person name="Pierre F."/>
            <person name="Priest M."/>
            <person name="Raghuraman S."/>
            <person name="Rege F."/>
            <person name="Reyes R."/>
            <person name="Rise C."/>
            <person name="Rogov P."/>
            <person name="Ross K."/>
            <person name="Ryan E."/>
            <person name="Settipalli S."/>
            <person name="Shea T."/>
            <person name="Sherpa N."/>
            <person name="Shi L."/>
            <person name="Shih D."/>
            <person name="Sparrow T."/>
            <person name="Spaulding J."/>
            <person name="Stalker J."/>
            <person name="Stange-Thomann N."/>
            <person name="Stavropoulos S."/>
            <person name="Stone C."/>
            <person name="Strader C."/>
            <person name="Tesfaye S."/>
            <person name="Thomson T."/>
            <person name="Thoulutsang Y."/>
            <person name="Thoulutsang D."/>
            <person name="Topham K."/>
            <person name="Topping I."/>
            <person name="Tsamla T."/>
            <person name="Vassiliev H."/>
            <person name="Vo A."/>
            <person name="Wangchuk T."/>
            <person name="Wangdi T."/>
            <person name="Weiand M."/>
            <person name="Wilkinson J."/>
            <person name="Wilson A."/>
            <person name="Yadav S."/>
            <person name="Young G."/>
            <person name="Yu Q."/>
            <person name="Zembek L."/>
            <person name="Zhong D."/>
            <person name="Zimmer A."/>
            <person name="Zwirko Z."/>
            <person name="Jaffe D.B."/>
            <person name="Alvarez P."/>
            <person name="Brockman W."/>
            <person name="Butler J."/>
            <person name="Chin C."/>
            <person name="Gnerre S."/>
            <person name="Grabherr M."/>
            <person name="Kleber M."/>
            <person name="Mauceli E."/>
            <person name="MacCallum I."/>
        </authorList>
    </citation>
    <scope>NUCLEOTIDE SEQUENCE [LARGE SCALE GENOMIC DNA]</scope>
    <source>
        <strain evidence="6">Tucson 15287-2541.00</strain>
    </source>
</reference>
<dbReference type="PANTHER" id="PTHR24369">
    <property type="entry name" value="ANTIGEN BSP, PUTATIVE-RELATED"/>
    <property type="match status" value="1"/>
</dbReference>
<organism evidence="6">
    <name type="scientific">Drosophila grimshawi</name>
    <name type="common">Hawaiian fruit fly</name>
    <name type="synonym">Idiomyia grimshawi</name>
    <dbReference type="NCBI Taxonomy" id="7222"/>
    <lineage>
        <taxon>Eukaryota</taxon>
        <taxon>Metazoa</taxon>
        <taxon>Ecdysozoa</taxon>
        <taxon>Arthropoda</taxon>
        <taxon>Hexapoda</taxon>
        <taxon>Insecta</taxon>
        <taxon>Pterygota</taxon>
        <taxon>Neoptera</taxon>
        <taxon>Endopterygota</taxon>
        <taxon>Diptera</taxon>
        <taxon>Brachycera</taxon>
        <taxon>Muscomorpha</taxon>
        <taxon>Ephydroidea</taxon>
        <taxon>Drosophilidae</taxon>
        <taxon>Drosophila</taxon>
        <taxon>Hawaiian Drosophila</taxon>
    </lineage>
</organism>
<dbReference type="EMBL" id="CH916367">
    <property type="protein sequence ID" value="EDW01281.1"/>
    <property type="molecule type" value="Genomic_DNA"/>
</dbReference>
<keyword evidence="6" id="KW-1185">Reference proteome</keyword>
<evidence type="ECO:0000256" key="1">
    <source>
        <dbReference type="ARBA" id="ARBA00022614"/>
    </source>
</evidence>